<comment type="caution">
    <text evidence="1">The sequence shown here is derived from an EMBL/GenBank/DDBJ whole genome shotgun (WGS) entry which is preliminary data.</text>
</comment>
<sequence length="259" mass="29581">MVEVAFASQAPACAGAHRTYPQAFDLQPGPSSPGRLCMRISASDHLLGGVTAQTDAAQPRRPHIADTSWGRTARDVASLINSTATLLWFISTFADLQHEWSKALATLENMSLEYQNNEGPSMKVTIWNRNLKLLNNMPINFTYEFWFHLDNSLIALSISPGTSPGQSRRVWEKYPYREIRSSRLDCGDEVRHLSRLVTRRGEKQTRKVRLERLSECDNDYECVNQRLLWLQVKIELPRILILGVCTSDMSKPLEKWEEF</sequence>
<organism evidence="1 2">
    <name type="scientific">Eumeta variegata</name>
    <name type="common">Bagworm moth</name>
    <name type="synonym">Eumeta japonica</name>
    <dbReference type="NCBI Taxonomy" id="151549"/>
    <lineage>
        <taxon>Eukaryota</taxon>
        <taxon>Metazoa</taxon>
        <taxon>Ecdysozoa</taxon>
        <taxon>Arthropoda</taxon>
        <taxon>Hexapoda</taxon>
        <taxon>Insecta</taxon>
        <taxon>Pterygota</taxon>
        <taxon>Neoptera</taxon>
        <taxon>Endopterygota</taxon>
        <taxon>Lepidoptera</taxon>
        <taxon>Glossata</taxon>
        <taxon>Ditrysia</taxon>
        <taxon>Tineoidea</taxon>
        <taxon>Psychidae</taxon>
        <taxon>Oiketicinae</taxon>
        <taxon>Eumeta</taxon>
    </lineage>
</organism>
<proteinExistence type="predicted"/>
<accession>A0A4C1XKU9</accession>
<keyword evidence="2" id="KW-1185">Reference proteome</keyword>
<protein>
    <submittedName>
        <fullName evidence="1">Uncharacterized protein</fullName>
    </submittedName>
</protein>
<evidence type="ECO:0000313" key="1">
    <source>
        <dbReference type="EMBL" id="GBP62909.1"/>
    </source>
</evidence>
<dbReference type="AlphaFoldDB" id="A0A4C1XKU9"/>
<dbReference type="Proteomes" id="UP000299102">
    <property type="component" value="Unassembled WGS sequence"/>
</dbReference>
<name>A0A4C1XKU9_EUMVA</name>
<reference evidence="1 2" key="1">
    <citation type="journal article" date="2019" name="Commun. Biol.">
        <title>The bagworm genome reveals a unique fibroin gene that provides high tensile strength.</title>
        <authorList>
            <person name="Kono N."/>
            <person name="Nakamura H."/>
            <person name="Ohtoshi R."/>
            <person name="Tomita M."/>
            <person name="Numata K."/>
            <person name="Arakawa K."/>
        </authorList>
    </citation>
    <scope>NUCLEOTIDE SEQUENCE [LARGE SCALE GENOMIC DNA]</scope>
</reference>
<evidence type="ECO:0000313" key="2">
    <source>
        <dbReference type="Proteomes" id="UP000299102"/>
    </source>
</evidence>
<dbReference type="EMBL" id="BGZK01000853">
    <property type="protein sequence ID" value="GBP62909.1"/>
    <property type="molecule type" value="Genomic_DNA"/>
</dbReference>
<gene>
    <name evidence="1" type="ORF">EVAR_42724_1</name>
</gene>